<evidence type="ECO:0000256" key="5">
    <source>
        <dbReference type="ARBA" id="ARBA00022723"/>
    </source>
</evidence>
<dbReference type="OrthoDB" id="5377392at2759"/>
<evidence type="ECO:0000256" key="8">
    <source>
        <dbReference type="ARBA" id="ARBA00023125"/>
    </source>
</evidence>
<comment type="cofactor">
    <cofactor evidence="2">
        <name>Mg(2+)</name>
        <dbReference type="ChEBI" id="CHEBI:18420"/>
    </cofactor>
</comment>
<evidence type="ECO:0000256" key="4">
    <source>
        <dbReference type="ARBA" id="ARBA00012895"/>
    </source>
</evidence>
<dbReference type="SUPFAM" id="SSF56726">
    <property type="entry name" value="DNA topoisomerase IV, alpha subunit"/>
    <property type="match status" value="1"/>
</dbReference>
<feature type="active site" description="O-(5'-phospho-DNA)-tyrosine intermediate" evidence="10">
    <location>
        <position position="1290"/>
    </location>
</feature>
<dbReference type="InterPro" id="IPR036388">
    <property type="entry name" value="WH-like_DNA-bd_sf"/>
</dbReference>
<dbReference type="GO" id="GO:0007131">
    <property type="term" value="P:reciprocal meiotic recombination"/>
    <property type="evidence" value="ECO:0007669"/>
    <property type="project" value="TreeGrafter"/>
</dbReference>
<evidence type="ECO:0000256" key="2">
    <source>
        <dbReference type="ARBA" id="ARBA00001946"/>
    </source>
</evidence>
<feature type="compositionally biased region" description="Polar residues" evidence="11">
    <location>
        <begin position="669"/>
        <end position="679"/>
    </location>
</feature>
<keyword evidence="9 10" id="KW-0413">Isomerase</keyword>
<dbReference type="InterPro" id="IPR036078">
    <property type="entry name" value="Spo11/TopoVI_A_sf"/>
</dbReference>
<comment type="catalytic activity">
    <reaction evidence="1 10">
        <text>ATP-dependent breakage, passage and rejoining of double-stranded DNA.</text>
        <dbReference type="EC" id="5.6.2.2"/>
    </reaction>
</comment>
<keyword evidence="8 10" id="KW-0238">DNA-binding</keyword>
<dbReference type="GO" id="GO:0042138">
    <property type="term" value="P:meiotic DNA double-strand break formation"/>
    <property type="evidence" value="ECO:0007669"/>
    <property type="project" value="TreeGrafter"/>
</dbReference>
<accession>A0A9P0P1B7</accession>
<feature type="region of interest" description="Disordered" evidence="11">
    <location>
        <begin position="530"/>
        <end position="554"/>
    </location>
</feature>
<dbReference type="Gene3D" id="3.40.1360.10">
    <property type="match status" value="1"/>
</dbReference>
<dbReference type="PROSITE" id="PS52041">
    <property type="entry name" value="TOPO_IIB"/>
    <property type="match status" value="1"/>
</dbReference>
<evidence type="ECO:0000259" key="12">
    <source>
        <dbReference type="Pfam" id="PF04406"/>
    </source>
</evidence>
<feature type="compositionally biased region" description="Polar residues" evidence="11">
    <location>
        <begin position="339"/>
        <end position="350"/>
    </location>
</feature>
<evidence type="ECO:0000256" key="6">
    <source>
        <dbReference type="ARBA" id="ARBA00022842"/>
    </source>
</evidence>
<keyword evidence="6" id="KW-0460">Magnesium</keyword>
<dbReference type="InterPro" id="IPR002815">
    <property type="entry name" value="Spo11/TopoVI_A"/>
</dbReference>
<dbReference type="EMBL" id="CAKOFQ010006728">
    <property type="protein sequence ID" value="CAH1965764.1"/>
    <property type="molecule type" value="Genomic_DNA"/>
</dbReference>
<feature type="domain" description="Topoisomerase 6 subunit A/Spo11 TOPRIM" evidence="13">
    <location>
        <begin position="1368"/>
        <end position="1535"/>
    </location>
</feature>
<feature type="region of interest" description="Disordered" evidence="11">
    <location>
        <begin position="20"/>
        <end position="54"/>
    </location>
</feature>
<dbReference type="PANTHER" id="PTHR10848">
    <property type="entry name" value="MEIOTIC RECOMBINATION PROTEIN SPO11"/>
    <property type="match status" value="1"/>
</dbReference>
<dbReference type="GO" id="GO:0000228">
    <property type="term" value="C:nuclear chromosome"/>
    <property type="evidence" value="ECO:0007669"/>
    <property type="project" value="TreeGrafter"/>
</dbReference>
<protein>
    <recommendedName>
        <fullName evidence="4">DNA topoisomerase (ATP-hydrolyzing)</fullName>
        <ecNumber evidence="4">5.6.2.2</ecNumber>
    </recommendedName>
</protein>
<dbReference type="Pfam" id="PF21180">
    <property type="entry name" value="TOP6A-Spo11_Toprim"/>
    <property type="match status" value="1"/>
</dbReference>
<feature type="region of interest" description="Disordered" evidence="11">
    <location>
        <begin position="761"/>
        <end position="784"/>
    </location>
</feature>
<evidence type="ECO:0000256" key="7">
    <source>
        <dbReference type="ARBA" id="ARBA00023029"/>
    </source>
</evidence>
<evidence type="ECO:0000256" key="10">
    <source>
        <dbReference type="PROSITE-ProRule" id="PRU01385"/>
    </source>
</evidence>
<dbReference type="EC" id="5.6.2.2" evidence="4"/>
<evidence type="ECO:0000256" key="9">
    <source>
        <dbReference type="ARBA" id="ARBA00023235"/>
    </source>
</evidence>
<dbReference type="PRINTS" id="PR01550">
    <property type="entry name" value="TOP6AFAMILY"/>
</dbReference>
<dbReference type="Gene3D" id="1.10.10.10">
    <property type="entry name" value="Winged helix-like DNA-binding domain superfamily/Winged helix DNA-binding domain"/>
    <property type="match status" value="1"/>
</dbReference>
<evidence type="ECO:0000256" key="3">
    <source>
        <dbReference type="ARBA" id="ARBA00006559"/>
    </source>
</evidence>
<dbReference type="PANTHER" id="PTHR10848:SF0">
    <property type="entry name" value="MEIOTIC RECOMBINATION PROTEIN SPO11"/>
    <property type="match status" value="1"/>
</dbReference>
<comment type="caution">
    <text evidence="14">The sequence shown here is derived from an EMBL/GenBank/DDBJ whole genome shotgun (WGS) entry which is preliminary data.</text>
</comment>
<evidence type="ECO:0000259" key="13">
    <source>
        <dbReference type="Pfam" id="PF21180"/>
    </source>
</evidence>
<dbReference type="GO" id="GO:0000706">
    <property type="term" value="P:meiotic DNA double-strand break processing"/>
    <property type="evidence" value="ECO:0007669"/>
    <property type="project" value="TreeGrafter"/>
</dbReference>
<feature type="region of interest" description="Disordered" evidence="11">
    <location>
        <begin position="669"/>
        <end position="704"/>
    </location>
</feature>
<reference evidence="14" key="1">
    <citation type="submission" date="2022-03" db="EMBL/GenBank/DDBJ databases">
        <authorList>
            <person name="Sayadi A."/>
        </authorList>
    </citation>
    <scope>NUCLEOTIDE SEQUENCE</scope>
</reference>
<keyword evidence="7 10" id="KW-0799">Topoisomerase</keyword>
<feature type="domain" description="Spo11/DNA topoisomerase VI subunit A N-terminal" evidence="12">
    <location>
        <begin position="1263"/>
        <end position="1322"/>
    </location>
</feature>
<dbReference type="Pfam" id="PF04406">
    <property type="entry name" value="TP6A_N"/>
    <property type="match status" value="1"/>
</dbReference>
<keyword evidence="15" id="KW-1185">Reference proteome</keyword>
<feature type="compositionally biased region" description="Polar residues" evidence="11">
    <location>
        <begin position="687"/>
        <end position="700"/>
    </location>
</feature>
<dbReference type="Proteomes" id="UP001152888">
    <property type="component" value="Unassembled WGS sequence"/>
</dbReference>
<feature type="compositionally biased region" description="Polar residues" evidence="11">
    <location>
        <begin position="761"/>
        <end position="778"/>
    </location>
</feature>
<dbReference type="GO" id="GO:0005524">
    <property type="term" value="F:ATP binding"/>
    <property type="evidence" value="ECO:0007669"/>
    <property type="project" value="InterPro"/>
</dbReference>
<sequence>MVDKSSDSSGSPRDIHSFIRRLAKGKSKTDTVEDGPKGKKIKVVDQGDKENDRSKVANVGQKNITTYYRTVKGSRNFRKKKRNWDSLSSDSDGDFWVSRYDLKNNKSTGDIPMCSDIVNCDKDHHSLPITKEEVRKGVGVLSKAVSPEVAKKNEKHQVLEILKKMAEENRKHEQQVISKNVGASNSVLCNSQDKNKNSNFDEKNCTTDFMDNKEIISKLANEGKSGHKFSFLENCVPTKRQNLEHVDKLVEHVPKESLDRKEILSLAQGSKKPIIKCQEIQKIFEKLSDHVPCPKTKVGELPKLLSQKHPAKISVLKKNTDHIKRNQDIKQTRDHHKYMTSSTKIGSSQTRNSNLKMKHVRINKQNECYLSLKAIKDSGSFEDGKTNNKNCETCMKGNEEMYKLKTKLKDPKEKKEEATQEIHNPITKLKNQTEERDFLHNVANQQIVDKLSSNKQKTCIEKPSMCAEKNVPKTLEFSKGSTSTGPSQERKMYCHKKRKDSTNTLPSQQLKLSQMFNQVAEQKGCRSLKENAKTKYSENEISDKNTSEKNLESSSTLQSKKELLHCQKSKLKNTIPIILSPPTTLALGHSNKGSDRSINDILQKLKENGLKKETAQNQKEMPIKRLIAKLTNNAFENISSVPMHSQSEEVSQTIVSVNTKTTLKNAFEKANQNQSINDNEQSKNEVSRNSSLIDVSAEQNNETERENILRSILDDLKKCFKKDTDGAVEGTLMRFHEPLNDNENRDVQKTSSALDTVKNDQQISLKNISPKPSSGKSNKTVDRSIKNLTKSNSNVNTRDEFCMKNKMKLSDVRSSSEKLCNNGSDFMAGSQTLSFKSKQMFVPELKSKENIDNDKFIKNIYEKMHHEAKSQASSIKNSLIVCPANSVPGRKLNVETRPSMGRTIVQNSQISMNQQLIFQEEDLLTNSVFLPKLCGLASQSAKFDSQNQKDENNNRCFVKAQIETPVQANCQHEKNGEVSIVEKITNNKTVNLVEKYDMSNNSLLTVKGHCAADKSEESVIKNDAKSQVISMKANELLSDELVNTILTKNYEQCMRLKEIRSAEFIANFIDKIENRKAKGVVKKYRKGKTKIYRLKKMKRVSKDIEKEENLNFEDVFKKLTQDFQGPARCSSPPETFVSTPSSYISVNTLRSEALSTGSKDLDSPGRRLRQGFNKISKDKSLLNYENTFDSISASDRDEIKMKIQDIFLQIFSDLTSGRRAALKFKRRCYENCIMKDGILQLKPEGEALESMLSSTVTRSHMNFKLVIFIMKKIQVLLETNSKLTKRELYYQLKDMISGQGVVDRAINLVSCLLDVGMWALNIIAQKGLIFGNLKIMLSSGETINCNVPGTLIPQDINDIVEIHSDAYFILVVEKEAIFQKLLEEDIPNKLTRPFIMITGKGFPDLNTQLFLRKLWIIMSIPVFILVDADPHGINIMLNYRFGSVANAHVSHHLAVPKARWLGLFPSEITTFNVKNQAMSSNEQKMVEKLLKTPYMEDNPGIVEELKILKQNNLKAGLEGLIKTDLFLSQKYLPYKFLHQKFI</sequence>
<evidence type="ECO:0000256" key="11">
    <source>
        <dbReference type="SAM" id="MobiDB-lite"/>
    </source>
</evidence>
<name>A0A9P0P1B7_ACAOB</name>
<feature type="compositionally biased region" description="Basic and acidic residues" evidence="11">
    <location>
        <begin position="530"/>
        <end position="551"/>
    </location>
</feature>
<dbReference type="GO" id="GO:0046872">
    <property type="term" value="F:metal ion binding"/>
    <property type="evidence" value="ECO:0007669"/>
    <property type="project" value="UniProtKB-KW"/>
</dbReference>
<evidence type="ECO:0000256" key="1">
    <source>
        <dbReference type="ARBA" id="ARBA00000185"/>
    </source>
</evidence>
<dbReference type="InterPro" id="IPR013049">
    <property type="entry name" value="Spo11/TopoVI_A_N"/>
</dbReference>
<dbReference type="CDD" id="cd00223">
    <property type="entry name" value="TOPRIM_TopoIIB_SPO"/>
    <property type="match status" value="1"/>
</dbReference>
<gene>
    <name evidence="14" type="ORF">ACAOBT_LOCUS6500</name>
</gene>
<feature type="region of interest" description="Disordered" evidence="11">
    <location>
        <begin position="327"/>
        <end position="350"/>
    </location>
</feature>
<evidence type="ECO:0000313" key="15">
    <source>
        <dbReference type="Proteomes" id="UP001152888"/>
    </source>
</evidence>
<comment type="similarity">
    <text evidence="3 10">Belongs to the TOP6A family.</text>
</comment>
<dbReference type="InterPro" id="IPR034136">
    <property type="entry name" value="TOPRIM_Topo6A/Spo11"/>
</dbReference>
<proteinExistence type="inferred from homology"/>
<dbReference type="GO" id="GO:0003677">
    <property type="term" value="F:DNA binding"/>
    <property type="evidence" value="ECO:0007669"/>
    <property type="project" value="UniProtKB-UniRule"/>
</dbReference>
<organism evidence="14 15">
    <name type="scientific">Acanthoscelides obtectus</name>
    <name type="common">Bean weevil</name>
    <name type="synonym">Bruchus obtectus</name>
    <dbReference type="NCBI Taxonomy" id="200917"/>
    <lineage>
        <taxon>Eukaryota</taxon>
        <taxon>Metazoa</taxon>
        <taxon>Ecdysozoa</taxon>
        <taxon>Arthropoda</taxon>
        <taxon>Hexapoda</taxon>
        <taxon>Insecta</taxon>
        <taxon>Pterygota</taxon>
        <taxon>Neoptera</taxon>
        <taxon>Endopterygota</taxon>
        <taxon>Coleoptera</taxon>
        <taxon>Polyphaga</taxon>
        <taxon>Cucujiformia</taxon>
        <taxon>Chrysomeloidea</taxon>
        <taxon>Chrysomelidae</taxon>
        <taxon>Bruchinae</taxon>
        <taxon>Bruchini</taxon>
        <taxon>Acanthoscelides</taxon>
    </lineage>
</organism>
<dbReference type="GO" id="GO:0003918">
    <property type="term" value="F:DNA topoisomerase type II (double strand cut, ATP-hydrolyzing) activity"/>
    <property type="evidence" value="ECO:0007669"/>
    <property type="project" value="UniProtKB-UniRule"/>
</dbReference>
<keyword evidence="5" id="KW-0479">Metal-binding</keyword>
<feature type="compositionally biased region" description="Basic and acidic residues" evidence="11">
    <location>
        <begin position="27"/>
        <end position="54"/>
    </location>
</feature>
<evidence type="ECO:0000313" key="14">
    <source>
        <dbReference type="EMBL" id="CAH1965764.1"/>
    </source>
</evidence>